<feature type="transmembrane region" description="Helical" evidence="1">
    <location>
        <begin position="9"/>
        <end position="33"/>
    </location>
</feature>
<reference evidence="3 4" key="1">
    <citation type="journal article" date="2011" name="J. Bacteriol.">
        <title>Complete genome sequence of the cellulose-degrading bacterium Cellulosilyticum lentocellum.</title>
        <authorList>
            <consortium name="US DOE Joint Genome Institute"/>
            <person name="Miller D.A."/>
            <person name="Suen G."/>
            <person name="Bruce D."/>
            <person name="Copeland A."/>
            <person name="Cheng J.F."/>
            <person name="Detter C."/>
            <person name="Goodwin L.A."/>
            <person name="Han C.S."/>
            <person name="Hauser L.J."/>
            <person name="Land M.L."/>
            <person name="Lapidus A."/>
            <person name="Lucas S."/>
            <person name="Meincke L."/>
            <person name="Pitluck S."/>
            <person name="Tapia R."/>
            <person name="Teshima H."/>
            <person name="Woyke T."/>
            <person name="Fox B.G."/>
            <person name="Angert E.R."/>
            <person name="Currie C.R."/>
        </authorList>
    </citation>
    <scope>NUCLEOTIDE SEQUENCE [LARGE SCALE GENOMIC DNA]</scope>
    <source>
        <strain evidence="4">ATCC 49066 / DSM 5427 / NCIMB 11756 / RHM5</strain>
    </source>
</reference>
<dbReference type="InterPro" id="IPR008763">
    <property type="entry name" value="Peptidase_S55"/>
</dbReference>
<dbReference type="PROSITE" id="PS51494">
    <property type="entry name" value="SPOIVB"/>
    <property type="match status" value="1"/>
</dbReference>
<keyword evidence="4" id="KW-1185">Reference proteome</keyword>
<keyword evidence="1" id="KW-0812">Transmembrane</keyword>
<dbReference type="SUPFAM" id="SSF50156">
    <property type="entry name" value="PDZ domain-like"/>
    <property type="match status" value="1"/>
</dbReference>
<organism evidence="3 4">
    <name type="scientific">Cellulosilyticum lentocellum (strain ATCC 49066 / DSM 5427 / NCIMB 11756 / RHM5)</name>
    <name type="common">Clostridium lentocellum</name>
    <dbReference type="NCBI Taxonomy" id="642492"/>
    <lineage>
        <taxon>Bacteria</taxon>
        <taxon>Bacillati</taxon>
        <taxon>Bacillota</taxon>
        <taxon>Clostridia</taxon>
        <taxon>Lachnospirales</taxon>
        <taxon>Cellulosilyticaceae</taxon>
        <taxon>Cellulosilyticum</taxon>
    </lineage>
</organism>
<sequence>MKHKKRKTILWIGVLAGIILLISTPLIVSYFYLPSEIRMIAGEEHLFNFDVPLKANIMQGGSLIIKDTKNGLVERGAVDLNKPLYVTMMNEGRADVTLSFLGIIPLKTVAVEAIPYEELIPCGQVVGIKVNTAGILVLGVGEFEAKGEQVSPCKGVIETGDLIVACNGKALETKEDLRNYIEENKEGPVQLKLMRKGAEKEVEIEPIYSESEETYKIGLWIKDSTQGIGTITYIHPKTGAFGALGHGITDADTHRLIPVKNGEVMEASITHIKKGQKGTPGEISGVIDYEKESIIGQIDQNSALGIYGKVKQNLLNSQVCEAIPIAFQDEVHEGRASILVDLTGTGVKEYEVEVQKVSKYSNEPSKSMVIKIVDEELLKLTSGIVQGMSGSPILQDGKLIGAVTHVFIQDPTRGYGIFIENMLNNEKR</sequence>
<dbReference type="InterPro" id="IPR036034">
    <property type="entry name" value="PDZ_sf"/>
</dbReference>
<dbReference type="InterPro" id="IPR001478">
    <property type="entry name" value="PDZ"/>
</dbReference>
<dbReference type="STRING" id="642492.Clole_1755"/>
<dbReference type="eggNOG" id="COG0750">
    <property type="taxonomic scope" value="Bacteria"/>
</dbReference>
<keyword evidence="1" id="KW-1133">Transmembrane helix</keyword>
<dbReference type="HOGENOM" id="CLU_035713_1_0_9"/>
<feature type="domain" description="Peptidase S55" evidence="2">
    <location>
        <begin position="198"/>
        <end position="428"/>
    </location>
</feature>
<name>F2JMG1_CELLD</name>
<dbReference type="MEROPS" id="S55.001"/>
<dbReference type="Proteomes" id="UP000008467">
    <property type="component" value="Chromosome"/>
</dbReference>
<evidence type="ECO:0000313" key="3">
    <source>
        <dbReference type="EMBL" id="ADZ83479.1"/>
    </source>
</evidence>
<evidence type="ECO:0000259" key="2">
    <source>
        <dbReference type="PROSITE" id="PS51494"/>
    </source>
</evidence>
<dbReference type="InterPro" id="IPR009003">
    <property type="entry name" value="Peptidase_S1_PA"/>
</dbReference>
<accession>F2JMG1</accession>
<dbReference type="EMBL" id="CP002582">
    <property type="protein sequence ID" value="ADZ83479.1"/>
    <property type="molecule type" value="Genomic_DNA"/>
</dbReference>
<evidence type="ECO:0000313" key="4">
    <source>
        <dbReference type="Proteomes" id="UP000008467"/>
    </source>
</evidence>
<dbReference type="RefSeq" id="WP_013656776.1">
    <property type="nucleotide sequence ID" value="NC_015275.1"/>
</dbReference>
<keyword evidence="1" id="KW-0472">Membrane</keyword>
<dbReference type="GO" id="GO:0016787">
    <property type="term" value="F:hydrolase activity"/>
    <property type="evidence" value="ECO:0007669"/>
    <property type="project" value="UniProtKB-KW"/>
</dbReference>
<protein>
    <submittedName>
        <fullName evidence="3">Stage IV sporulation protein B</fullName>
        <ecNumber evidence="3">3.4.21.116</ecNumber>
    </submittedName>
</protein>
<dbReference type="EC" id="3.4.21.116" evidence="3"/>
<proteinExistence type="predicted"/>
<dbReference type="Gene3D" id="2.30.42.10">
    <property type="match status" value="1"/>
</dbReference>
<gene>
    <name evidence="3" type="ordered locus">Clole_1755</name>
</gene>
<dbReference type="AlphaFoldDB" id="F2JMG1"/>
<dbReference type="NCBIfam" id="TIGR02860">
    <property type="entry name" value="spore_IV_B"/>
    <property type="match status" value="1"/>
</dbReference>
<dbReference type="KEGG" id="cle:Clole_1755"/>
<evidence type="ECO:0000256" key="1">
    <source>
        <dbReference type="SAM" id="Phobius"/>
    </source>
</evidence>
<keyword evidence="3" id="KW-0378">Hydrolase</keyword>
<dbReference type="Pfam" id="PF05580">
    <property type="entry name" value="Peptidase_S55"/>
    <property type="match status" value="1"/>
</dbReference>
<dbReference type="Pfam" id="PF13180">
    <property type="entry name" value="PDZ_2"/>
    <property type="match status" value="1"/>
</dbReference>
<dbReference type="SUPFAM" id="SSF50494">
    <property type="entry name" value="Trypsin-like serine proteases"/>
    <property type="match status" value="1"/>
</dbReference>
<dbReference type="InterPro" id="IPR014219">
    <property type="entry name" value="SpoIVB"/>
</dbReference>